<evidence type="ECO:0000313" key="4">
    <source>
        <dbReference type="Proteomes" id="UP000077143"/>
    </source>
</evidence>
<organism evidence="3 4">
    <name type="scientific">Mycobacterium adipatum</name>
    <dbReference type="NCBI Taxonomy" id="1682113"/>
    <lineage>
        <taxon>Bacteria</taxon>
        <taxon>Bacillati</taxon>
        <taxon>Actinomycetota</taxon>
        <taxon>Actinomycetes</taxon>
        <taxon>Mycobacteriales</taxon>
        <taxon>Mycobacteriaceae</taxon>
        <taxon>Mycobacterium</taxon>
    </lineage>
</organism>
<dbReference type="AlphaFoldDB" id="A0A172UQI9"/>
<evidence type="ECO:0000313" key="3">
    <source>
        <dbReference type="EMBL" id="ANE81361.1"/>
    </source>
</evidence>
<keyword evidence="2" id="KW-0732">Signal</keyword>
<feature type="compositionally biased region" description="Polar residues" evidence="1">
    <location>
        <begin position="77"/>
        <end position="86"/>
    </location>
</feature>
<feature type="region of interest" description="Disordered" evidence="1">
    <location>
        <begin position="30"/>
        <end position="86"/>
    </location>
</feature>
<accession>A0A172UQI9</accession>
<evidence type="ECO:0008006" key="5">
    <source>
        <dbReference type="Google" id="ProtNLM"/>
    </source>
</evidence>
<protein>
    <recommendedName>
        <fullName evidence="5">Serine protease</fullName>
    </recommendedName>
</protein>
<dbReference type="RefSeq" id="WP_067998908.1">
    <property type="nucleotide sequence ID" value="NZ_CP015596.1"/>
</dbReference>
<proteinExistence type="predicted"/>
<dbReference type="Proteomes" id="UP000077143">
    <property type="component" value="Chromosome"/>
</dbReference>
<name>A0A172UQI9_9MYCO</name>
<reference evidence="3 4" key="1">
    <citation type="submission" date="2016-05" db="EMBL/GenBank/DDBJ databases">
        <title>Complete genome sequence of a phthalic acid esters degrading Mycobacterium sp. YC-RL4.</title>
        <authorList>
            <person name="Ren L."/>
            <person name="Fan S."/>
            <person name="Ruth N."/>
            <person name="Jia Y."/>
            <person name="Wang J."/>
            <person name="Qiao C."/>
        </authorList>
    </citation>
    <scope>NUCLEOTIDE SEQUENCE [LARGE SCALE GENOMIC DNA]</scope>
    <source>
        <strain evidence="3 4">YC-RL4</strain>
    </source>
</reference>
<sequence length="86" mass="8694">MPKNSFATIGIIALAATILGIAPAAATTPSSAISDVKAAAEQRVPSQDTTADGTRNGRQKPADPTAGKIFTPPVTAPQATVDTYND</sequence>
<gene>
    <name evidence="3" type="ORF">A7U43_20540</name>
</gene>
<feature type="compositionally biased region" description="Polar residues" evidence="1">
    <location>
        <begin position="44"/>
        <end position="53"/>
    </location>
</feature>
<evidence type="ECO:0000256" key="2">
    <source>
        <dbReference type="SAM" id="SignalP"/>
    </source>
</evidence>
<feature type="signal peptide" evidence="2">
    <location>
        <begin position="1"/>
        <end position="26"/>
    </location>
</feature>
<evidence type="ECO:0000256" key="1">
    <source>
        <dbReference type="SAM" id="MobiDB-lite"/>
    </source>
</evidence>
<dbReference type="STRING" id="1682113.A7U43_20540"/>
<feature type="chain" id="PRO_5038968705" description="Serine protease" evidence="2">
    <location>
        <begin position="27"/>
        <end position="86"/>
    </location>
</feature>
<keyword evidence="4" id="KW-1185">Reference proteome</keyword>
<dbReference type="KEGG" id="madi:A7U43_20540"/>
<dbReference type="EMBL" id="CP015596">
    <property type="protein sequence ID" value="ANE81361.1"/>
    <property type="molecule type" value="Genomic_DNA"/>
</dbReference>